<feature type="region of interest" description="Disordered" evidence="8">
    <location>
        <begin position="33"/>
        <end position="56"/>
    </location>
</feature>
<feature type="domain" description="MRH" evidence="10">
    <location>
        <begin position="17"/>
        <end position="177"/>
    </location>
</feature>
<dbReference type="GO" id="GO:0010008">
    <property type="term" value="C:endosome membrane"/>
    <property type="evidence" value="ECO:0007669"/>
    <property type="project" value="UniProtKB-SubCell"/>
</dbReference>
<name>C5DLC1_LACTC</name>
<keyword evidence="3 9" id="KW-0812">Transmembrane</keyword>
<dbReference type="EMBL" id="CU928170">
    <property type="protein sequence ID" value="CAR24272.1"/>
    <property type="molecule type" value="Genomic_DNA"/>
</dbReference>
<dbReference type="STRING" id="559295.C5DLC1"/>
<reference evidence="11 12" key="1">
    <citation type="journal article" date="2009" name="Genome Res.">
        <title>Comparative genomics of protoploid Saccharomycetaceae.</title>
        <authorList>
            <consortium name="The Genolevures Consortium"/>
            <person name="Souciet J.-L."/>
            <person name="Dujon B."/>
            <person name="Gaillardin C."/>
            <person name="Johnston M."/>
            <person name="Baret P.V."/>
            <person name="Cliften P."/>
            <person name="Sherman D.J."/>
            <person name="Weissenbach J."/>
            <person name="Westhof E."/>
            <person name="Wincker P."/>
            <person name="Jubin C."/>
            <person name="Poulain J."/>
            <person name="Barbe V."/>
            <person name="Segurens B."/>
            <person name="Artiguenave F."/>
            <person name="Anthouard V."/>
            <person name="Vacherie B."/>
            <person name="Val M.-E."/>
            <person name="Fulton R.S."/>
            <person name="Minx P."/>
            <person name="Wilson R."/>
            <person name="Durrens P."/>
            <person name="Jean G."/>
            <person name="Marck C."/>
            <person name="Martin T."/>
            <person name="Nikolski M."/>
            <person name="Rolland T."/>
            <person name="Seret M.-L."/>
            <person name="Casaregola S."/>
            <person name="Despons L."/>
            <person name="Fairhead C."/>
            <person name="Fischer G."/>
            <person name="Lafontaine I."/>
            <person name="Leh V."/>
            <person name="Lemaire M."/>
            <person name="de Montigny J."/>
            <person name="Neuveglise C."/>
            <person name="Thierry A."/>
            <person name="Blanc-Lenfle I."/>
            <person name="Bleykasten C."/>
            <person name="Diffels J."/>
            <person name="Fritsch E."/>
            <person name="Frangeul L."/>
            <person name="Goeffon A."/>
            <person name="Jauniaux N."/>
            <person name="Kachouri-Lafond R."/>
            <person name="Payen C."/>
            <person name="Potier S."/>
            <person name="Pribylova L."/>
            <person name="Ozanne C."/>
            <person name="Richard G.-F."/>
            <person name="Sacerdot C."/>
            <person name="Straub M.-L."/>
            <person name="Talla E."/>
        </authorList>
    </citation>
    <scope>NUCLEOTIDE SEQUENCE [LARGE SCALE GENOMIC DNA]</scope>
    <source>
        <strain evidence="12">ATCC 56472 / CBS 6340 / NRRL Y-8284</strain>
    </source>
</reference>
<dbReference type="SUPFAM" id="SSF50911">
    <property type="entry name" value="Mannose 6-phosphate receptor domain"/>
    <property type="match status" value="1"/>
</dbReference>
<dbReference type="GeneID" id="8292922"/>
<dbReference type="Pfam" id="PF00878">
    <property type="entry name" value="CIMR"/>
    <property type="match status" value="1"/>
</dbReference>
<evidence type="ECO:0000256" key="6">
    <source>
        <dbReference type="ARBA" id="ARBA00023136"/>
    </source>
</evidence>
<dbReference type="AlphaFoldDB" id="C5DLC1"/>
<organism evidence="11 12">
    <name type="scientific">Lachancea thermotolerans (strain ATCC 56472 / CBS 6340 / NRRL Y-8284)</name>
    <name type="common">Yeast</name>
    <name type="synonym">Kluyveromyces thermotolerans</name>
    <dbReference type="NCBI Taxonomy" id="559295"/>
    <lineage>
        <taxon>Eukaryota</taxon>
        <taxon>Fungi</taxon>
        <taxon>Dikarya</taxon>
        <taxon>Ascomycota</taxon>
        <taxon>Saccharomycotina</taxon>
        <taxon>Saccharomycetes</taxon>
        <taxon>Saccharomycetales</taxon>
        <taxon>Saccharomycetaceae</taxon>
        <taxon>Lachancea</taxon>
    </lineage>
</organism>
<keyword evidence="4" id="KW-0732">Signal</keyword>
<evidence type="ECO:0000256" key="9">
    <source>
        <dbReference type="SAM" id="Phobius"/>
    </source>
</evidence>
<dbReference type="GO" id="GO:0005770">
    <property type="term" value="C:late endosome"/>
    <property type="evidence" value="ECO:0007669"/>
    <property type="project" value="TreeGrafter"/>
</dbReference>
<dbReference type="OrthoDB" id="4504960at2759"/>
<dbReference type="RefSeq" id="XP_002554709.1">
    <property type="nucleotide sequence ID" value="XM_002554663.1"/>
</dbReference>
<dbReference type="KEGG" id="lth:KLTH0F11748g"/>
<comment type="subcellular location">
    <subcellularLocation>
        <location evidence="1">Golgi apparatus membrane</location>
        <topology evidence="1">Single-pass type I membrane protein</topology>
    </subcellularLocation>
</comment>
<dbReference type="PANTHER" id="PTHR15071">
    <property type="entry name" value="MANNOSE-6-PHOSPHATE RECEPTOR FAMILY MEMBER"/>
    <property type="match status" value="1"/>
</dbReference>
<dbReference type="GO" id="GO:0000139">
    <property type="term" value="C:Golgi membrane"/>
    <property type="evidence" value="ECO:0007669"/>
    <property type="project" value="UniProtKB-SubCell"/>
</dbReference>
<evidence type="ECO:0000313" key="11">
    <source>
        <dbReference type="EMBL" id="CAR24272.1"/>
    </source>
</evidence>
<keyword evidence="5 9" id="KW-1133">Transmembrane helix</keyword>
<dbReference type="HOGENOM" id="CLU_053195_0_0_1"/>
<evidence type="ECO:0000256" key="1">
    <source>
        <dbReference type="ARBA" id="ARBA00004614"/>
    </source>
</evidence>
<keyword evidence="12" id="KW-1185">Reference proteome</keyword>
<dbReference type="Proteomes" id="UP000002036">
    <property type="component" value="Chromosome F"/>
</dbReference>
<dbReference type="InterPro" id="IPR044865">
    <property type="entry name" value="MRH_dom"/>
</dbReference>
<keyword evidence="7" id="KW-1015">Disulfide bond</keyword>
<evidence type="ECO:0000256" key="4">
    <source>
        <dbReference type="ARBA" id="ARBA00022729"/>
    </source>
</evidence>
<evidence type="ECO:0000256" key="5">
    <source>
        <dbReference type="ARBA" id="ARBA00022989"/>
    </source>
</evidence>
<dbReference type="eggNOG" id="KOG4504">
    <property type="taxonomic scope" value="Eukaryota"/>
</dbReference>
<evidence type="ECO:0000313" key="12">
    <source>
        <dbReference type="Proteomes" id="UP000002036"/>
    </source>
</evidence>
<feature type="transmembrane region" description="Helical" evidence="9">
    <location>
        <begin position="186"/>
        <end position="207"/>
    </location>
</feature>
<keyword evidence="6 9" id="KW-0472">Membrane</keyword>
<sequence length="307" mass="34230">METRSTRDAAPDADDELFCAVMNPVTGNYIDLSHLSTTPNKLGKGERRRKGTEDSEKTRWVVRSKETGLNFTLGVCSSPASEDDEVANTTGAFYVDPVSSRQVSIGEFATQPRFMGKKLTLAYEDGDVCPNGVDGKAALLNFVCDKEIATKAQVQFVGSLHDCSYYFEVRSIYACPTSHKSNDVNVLGIFFGIFLVFFAVEWGRRWFYRKMRSRMRYTGGAGSAASGAADRMMRPQWENVEGTSWWRRVLKRLVRGRARPRTAAIKLSSAPQYHSPSTDSLVRDMEAQNRLLDNLEAVGEDATTVVD</sequence>
<dbReference type="GO" id="GO:0038023">
    <property type="term" value="F:signaling receptor activity"/>
    <property type="evidence" value="ECO:0007669"/>
    <property type="project" value="InterPro"/>
</dbReference>
<dbReference type="PANTHER" id="PTHR15071:SF0">
    <property type="entry name" value="MANNOSE 6-PHOSPHATE RECEPTOR-LIKE PROTEIN 1"/>
    <property type="match status" value="1"/>
</dbReference>
<accession>C5DLC1</accession>
<dbReference type="GO" id="GO:0007034">
    <property type="term" value="P:vacuolar transport"/>
    <property type="evidence" value="ECO:0007669"/>
    <property type="project" value="TreeGrafter"/>
</dbReference>
<evidence type="ECO:0000256" key="8">
    <source>
        <dbReference type="SAM" id="MobiDB-lite"/>
    </source>
</evidence>
<dbReference type="InterPro" id="IPR000479">
    <property type="entry name" value="CIMR_rpt"/>
</dbReference>
<protein>
    <submittedName>
        <fullName evidence="11">KLTH0F11748p</fullName>
    </submittedName>
</protein>
<evidence type="ECO:0000256" key="2">
    <source>
        <dbReference type="ARBA" id="ARBA00022448"/>
    </source>
</evidence>
<evidence type="ECO:0000259" key="10">
    <source>
        <dbReference type="PROSITE" id="PS51914"/>
    </source>
</evidence>
<dbReference type="FunCoup" id="C5DLC1">
    <property type="interactions" value="257"/>
</dbReference>
<dbReference type="FunFam" id="2.70.130.10:FF:000024">
    <property type="entry name" value="Putative vacuolar sorting receptor"/>
    <property type="match status" value="1"/>
</dbReference>
<dbReference type="Gene3D" id="2.70.130.10">
    <property type="entry name" value="Mannose-6-phosphate receptor binding domain"/>
    <property type="match status" value="1"/>
</dbReference>
<dbReference type="GO" id="GO:0005537">
    <property type="term" value="F:D-mannose binding"/>
    <property type="evidence" value="ECO:0007669"/>
    <property type="project" value="InterPro"/>
</dbReference>
<proteinExistence type="predicted"/>
<keyword evidence="2" id="KW-0813">Transport</keyword>
<dbReference type="InParanoid" id="C5DLC1"/>
<evidence type="ECO:0000256" key="7">
    <source>
        <dbReference type="ARBA" id="ARBA00023157"/>
    </source>
</evidence>
<dbReference type="PROSITE" id="PS51914">
    <property type="entry name" value="MRH"/>
    <property type="match status" value="1"/>
</dbReference>
<gene>
    <name evidence="11" type="ordered locus">KLTH0F11748g</name>
</gene>
<dbReference type="InterPro" id="IPR009011">
    <property type="entry name" value="Man6P_isomerase_rcpt-bd_dom_sf"/>
</dbReference>
<dbReference type="OMA" id="SHKSNDV"/>
<evidence type="ECO:0000256" key="3">
    <source>
        <dbReference type="ARBA" id="ARBA00022692"/>
    </source>
</evidence>